<protein>
    <recommendedName>
        <fullName evidence="3">DUF1488 domain-containing protein</fullName>
    </recommendedName>
</protein>
<keyword evidence="1" id="KW-0614">Plasmid</keyword>
<dbReference type="KEGG" id="rir:BN877_p0392"/>
<evidence type="ECO:0000313" key="2">
    <source>
        <dbReference type="Proteomes" id="UP000016944"/>
    </source>
</evidence>
<dbReference type="Proteomes" id="UP000016944">
    <property type="component" value="Plasmid IRBL74_p"/>
</dbReference>
<geneLocation type="plasmid" evidence="1 2">
    <name>IRBL74_p</name>
</geneLocation>
<organism evidence="1 2">
    <name type="scientific">Agrobacterium pusense</name>
    <dbReference type="NCBI Taxonomy" id="648995"/>
    <lineage>
        <taxon>Bacteria</taxon>
        <taxon>Pseudomonadati</taxon>
        <taxon>Pseudomonadota</taxon>
        <taxon>Alphaproteobacteria</taxon>
        <taxon>Hyphomicrobiales</taxon>
        <taxon>Rhizobiaceae</taxon>
        <taxon>Rhizobium/Agrobacterium group</taxon>
        <taxon>Agrobacterium</taxon>
    </lineage>
</organism>
<dbReference type="PATRIC" id="fig|424182.3.peg.5110"/>
<sequence length="93" mass="10532">MITLEWRSDLDALVFLAPGGSRCFVHRLAFRTLLGKTPVQDDCLRFFRENSWSFLAAAEAHRETLPMKGRLSFHLTSRHIKQQISSGTGSQLA</sequence>
<dbReference type="RefSeq" id="WP_022557413.1">
    <property type="nucleotide sequence ID" value="NC_022536.1"/>
</dbReference>
<dbReference type="EMBL" id="HG518324">
    <property type="protein sequence ID" value="CDI12114.1"/>
    <property type="molecule type" value="Genomic_DNA"/>
</dbReference>
<reference evidence="1 2" key="1">
    <citation type="journal article" date="2013" name="Genome Announc.">
        <title>Complete Genome Sequence of the Sesbania Symbiont and Rice Growth-Promoting Endophyte Rhizobium sp. Strain IRBG74.</title>
        <authorList>
            <person name="Crook M.B."/>
            <person name="Mitra S."/>
            <person name="Ane J.M."/>
            <person name="Sadowsky M.J."/>
            <person name="Gyaneshwar P."/>
        </authorList>
    </citation>
    <scope>NUCLEOTIDE SEQUENCE [LARGE SCALE GENOMIC DNA]</scope>
    <source>
        <strain evidence="1 2">IRBG74</strain>
        <plasmid evidence="2">IRBL74_p</plasmid>
    </source>
</reference>
<gene>
    <name evidence="1" type="ORF">BN877_p0392</name>
</gene>
<proteinExistence type="predicted"/>
<dbReference type="AlphaFoldDB" id="U4Q480"/>
<name>U4Q480_9HYPH</name>
<accession>U4Q480</accession>
<evidence type="ECO:0008006" key="3">
    <source>
        <dbReference type="Google" id="ProtNLM"/>
    </source>
</evidence>
<dbReference type="HOGENOM" id="CLU_176300_0_0_5"/>
<evidence type="ECO:0000313" key="1">
    <source>
        <dbReference type="EMBL" id="CDI12114.1"/>
    </source>
</evidence>